<dbReference type="InterPro" id="IPR016181">
    <property type="entry name" value="Acyl_CoA_acyltransferase"/>
</dbReference>
<dbReference type="PROSITE" id="PS51186">
    <property type="entry name" value="GNAT"/>
    <property type="match status" value="1"/>
</dbReference>
<dbReference type="EMBL" id="NBYO01000002">
    <property type="protein sequence ID" value="OXT00498.1"/>
    <property type="molecule type" value="Genomic_DNA"/>
</dbReference>
<proteinExistence type="predicted"/>
<organism evidence="2 3">
    <name type="scientific">Notoacmeibacter marinus</name>
    <dbReference type="NCBI Taxonomy" id="1876515"/>
    <lineage>
        <taxon>Bacteria</taxon>
        <taxon>Pseudomonadati</taxon>
        <taxon>Pseudomonadota</taxon>
        <taxon>Alphaproteobacteria</taxon>
        <taxon>Hyphomicrobiales</taxon>
        <taxon>Notoacmeibacteraceae</taxon>
        <taxon>Notoacmeibacter</taxon>
    </lineage>
</organism>
<dbReference type="GO" id="GO:0016747">
    <property type="term" value="F:acyltransferase activity, transferring groups other than amino-acyl groups"/>
    <property type="evidence" value="ECO:0007669"/>
    <property type="project" value="InterPro"/>
</dbReference>
<feature type="domain" description="N-acetyltransferase" evidence="1">
    <location>
        <begin position="27"/>
        <end position="188"/>
    </location>
</feature>
<dbReference type="AlphaFoldDB" id="A0A231UX33"/>
<evidence type="ECO:0000259" key="1">
    <source>
        <dbReference type="PROSITE" id="PS51186"/>
    </source>
</evidence>
<dbReference type="Proteomes" id="UP000215405">
    <property type="component" value="Unassembled WGS sequence"/>
</dbReference>
<dbReference type="SUPFAM" id="SSF55729">
    <property type="entry name" value="Acyl-CoA N-acyltransferases (Nat)"/>
    <property type="match status" value="1"/>
</dbReference>
<dbReference type="InterPro" id="IPR000182">
    <property type="entry name" value="GNAT_dom"/>
</dbReference>
<dbReference type="Pfam" id="PF00583">
    <property type="entry name" value="Acetyltransf_1"/>
    <property type="match status" value="1"/>
</dbReference>
<dbReference type="RefSeq" id="WP_094077323.1">
    <property type="nucleotide sequence ID" value="NZ_NBYO01000002.1"/>
</dbReference>
<accession>A0A231UX33</accession>
<evidence type="ECO:0000313" key="3">
    <source>
        <dbReference type="Proteomes" id="UP000215405"/>
    </source>
</evidence>
<dbReference type="Gene3D" id="3.40.630.30">
    <property type="match status" value="1"/>
</dbReference>
<reference evidence="3" key="1">
    <citation type="journal article" date="2017" name="Int. J. Syst. Evol. Microbiol.">
        <title>Notoacmeibacter marinus gen. nov., sp. nov., isolated from the gut of a limpet and proposal of Notoacmeibacteraceae fam. nov. in the order Rhizobiales of the class Alphaproteobacteria.</title>
        <authorList>
            <person name="Huang Z."/>
            <person name="Guo F."/>
            <person name="Lai Q."/>
        </authorList>
    </citation>
    <scope>NUCLEOTIDE SEQUENCE [LARGE SCALE GENOMIC DNA]</scope>
    <source>
        <strain evidence="3">XMTR2A4</strain>
    </source>
</reference>
<evidence type="ECO:0000313" key="2">
    <source>
        <dbReference type="EMBL" id="OXT00498.1"/>
    </source>
</evidence>
<gene>
    <name evidence="2" type="ORF">B7H23_10290</name>
</gene>
<keyword evidence="3" id="KW-1185">Reference proteome</keyword>
<comment type="caution">
    <text evidence="2">The sequence shown here is derived from an EMBL/GenBank/DDBJ whole genome shotgun (WGS) entry which is preliminary data.</text>
</comment>
<sequence>MGERRGGAIRLAAYRGSEAQALLNGLATLRITVFADWPYLYEGDEDYEARYLGQFLEGEGAFVAAAFDGEALIGAATATPLLQHMDDLAEPVRQLGLDPQAIFYLSESVLLSDYRGAGIGHRFFDMREDEAVRQGFATCFFCAVDREAEDPRRPADTRSLESFWRRRGYQPLNGPKAHLSWRERGQADETDHSLTLWMHHLNGE</sequence>
<protein>
    <recommendedName>
        <fullName evidence="1">N-acetyltransferase domain-containing protein</fullName>
    </recommendedName>
</protein>
<name>A0A231UX33_9HYPH</name>